<proteinExistence type="predicted"/>
<reference evidence="2" key="1">
    <citation type="submission" date="2022-10" db="EMBL/GenBank/DDBJ databases">
        <title>Puccinia triticina Genome sequencing and assembly.</title>
        <authorList>
            <person name="Li C."/>
        </authorList>
    </citation>
    <scope>NUCLEOTIDE SEQUENCE</scope>
    <source>
        <strain evidence="2">Pt15</strain>
    </source>
</reference>
<organism evidence="2 3">
    <name type="scientific">Puccinia triticina</name>
    <dbReference type="NCBI Taxonomy" id="208348"/>
    <lineage>
        <taxon>Eukaryota</taxon>
        <taxon>Fungi</taxon>
        <taxon>Dikarya</taxon>
        <taxon>Basidiomycota</taxon>
        <taxon>Pucciniomycotina</taxon>
        <taxon>Pucciniomycetes</taxon>
        <taxon>Pucciniales</taxon>
        <taxon>Pucciniaceae</taxon>
        <taxon>Puccinia</taxon>
    </lineage>
</organism>
<dbReference type="RefSeq" id="XP_053018454.1">
    <property type="nucleotide sequence ID" value="XM_053167215.1"/>
</dbReference>
<dbReference type="EMBL" id="CP110423">
    <property type="protein sequence ID" value="WAQ82899.1"/>
    <property type="molecule type" value="Genomic_DNA"/>
</dbReference>
<feature type="region of interest" description="Disordered" evidence="1">
    <location>
        <begin position="406"/>
        <end position="432"/>
    </location>
</feature>
<name>A0ABY7CDX6_9BASI</name>
<feature type="region of interest" description="Disordered" evidence="1">
    <location>
        <begin position="277"/>
        <end position="318"/>
    </location>
</feature>
<feature type="region of interest" description="Disordered" evidence="1">
    <location>
        <begin position="358"/>
        <end position="380"/>
    </location>
</feature>
<evidence type="ECO:0000313" key="2">
    <source>
        <dbReference type="EMBL" id="WAQ82899.1"/>
    </source>
</evidence>
<keyword evidence="3" id="KW-1185">Reference proteome</keyword>
<evidence type="ECO:0000256" key="1">
    <source>
        <dbReference type="SAM" id="MobiDB-lite"/>
    </source>
</evidence>
<evidence type="ECO:0000313" key="3">
    <source>
        <dbReference type="Proteomes" id="UP001164743"/>
    </source>
</evidence>
<dbReference type="GeneID" id="77808110"/>
<gene>
    <name evidence="2" type="ORF">PtA15_3A264</name>
</gene>
<accession>A0ABY7CDX6</accession>
<protein>
    <submittedName>
        <fullName evidence="2">Uncharacterized protein</fullName>
    </submittedName>
</protein>
<sequence length="478" mass="51909">MIGCSPGTLHTYKKPSAGRYIPTVLLQHSSTARTNIFVRVPGHQCPYLPGFFFPKFAISSPHLDSSDSNVGGHISRPDCQLSTRRCTSPAPPFCYPARPPPGLLAAAPKPQPIIDKGTTFTCFDLKDSGFTNGWCATLLQNPGLKNYYFIRAANKVGAAEHFNYNCDNLKMEGNKCCKKDWVPRVSDRMEYYTHTSGKTWLPKAVPDDKQSSGHQQLTKPSPLTTQSCIRHTPFPAPQEPWIFWFWQRFTGCKRDASREPAGDLSVFQSVERRLPDGMRLESGHPKSSNACLDEDGDRARPPSCPTHDAGGGNATVAEGRGPRLALEKEHTTDCSPRAFPADVVLAVFLQGRDQLGAPGQRSTVRCVSPAPPRLRGPPLVAGPQLQPGIDKGTPFACFELEDSGRTAAAEPRAGPDRAHMSYAAKPQPLPPAAETACHGRTERDMAATPAGRRGRHGVCVSGPDVVGVCRARSPAARR</sequence>
<feature type="region of interest" description="Disordered" evidence="1">
    <location>
        <begin position="202"/>
        <end position="230"/>
    </location>
</feature>
<dbReference type="Proteomes" id="UP001164743">
    <property type="component" value="Chromosome 3A"/>
</dbReference>
<feature type="compositionally biased region" description="Polar residues" evidence="1">
    <location>
        <begin position="212"/>
        <end position="229"/>
    </location>
</feature>